<proteinExistence type="predicted"/>
<keyword evidence="2" id="KW-1185">Reference proteome</keyword>
<dbReference type="AlphaFoldDB" id="A0A3A3FUP4"/>
<organism evidence="1 2">
    <name type="scientific">Noviherbaspirillum saxi</name>
    <dbReference type="NCBI Taxonomy" id="2320863"/>
    <lineage>
        <taxon>Bacteria</taxon>
        <taxon>Pseudomonadati</taxon>
        <taxon>Pseudomonadota</taxon>
        <taxon>Betaproteobacteria</taxon>
        <taxon>Burkholderiales</taxon>
        <taxon>Oxalobacteraceae</taxon>
        <taxon>Noviherbaspirillum</taxon>
    </lineage>
</organism>
<dbReference type="RefSeq" id="WP_119768980.1">
    <property type="nucleotide sequence ID" value="NZ_QYUO01000001.1"/>
</dbReference>
<name>A0A3A3FUP4_9BURK</name>
<dbReference type="EMBL" id="QYUO01000001">
    <property type="protein sequence ID" value="RJF99034.1"/>
    <property type="molecule type" value="Genomic_DNA"/>
</dbReference>
<dbReference type="Proteomes" id="UP000265955">
    <property type="component" value="Unassembled WGS sequence"/>
</dbReference>
<protein>
    <recommendedName>
        <fullName evidence="3">HTH cro/C1-type domain-containing protein</fullName>
    </recommendedName>
</protein>
<comment type="caution">
    <text evidence="1">The sequence shown here is derived from an EMBL/GenBank/DDBJ whole genome shotgun (WGS) entry which is preliminary data.</text>
</comment>
<evidence type="ECO:0000313" key="1">
    <source>
        <dbReference type="EMBL" id="RJF99034.1"/>
    </source>
</evidence>
<gene>
    <name evidence="1" type="ORF">D3871_11320</name>
</gene>
<sequence>MQKSIATVKPLTEDHLSIPTYDPNNLLDDLIEKLNLKNDAALSRALEIAPPVISKIRHRRLPIGASLLVRMHDMTGLQLNELRKMAGIPLPTGQVQASRS</sequence>
<evidence type="ECO:0000313" key="2">
    <source>
        <dbReference type="Proteomes" id="UP000265955"/>
    </source>
</evidence>
<accession>A0A3A3FUP4</accession>
<evidence type="ECO:0008006" key="3">
    <source>
        <dbReference type="Google" id="ProtNLM"/>
    </source>
</evidence>
<dbReference type="OrthoDB" id="8776558at2"/>
<reference evidence="2" key="1">
    <citation type="submission" date="2018-09" db="EMBL/GenBank/DDBJ databases">
        <authorList>
            <person name="Zhu H."/>
        </authorList>
    </citation>
    <scope>NUCLEOTIDE SEQUENCE [LARGE SCALE GENOMIC DNA]</scope>
    <source>
        <strain evidence="2">K1R23-30</strain>
    </source>
</reference>